<dbReference type="EMBL" id="LXTC01000007">
    <property type="protein sequence ID" value="OBA19139.1"/>
    <property type="molecule type" value="Genomic_DNA"/>
</dbReference>
<dbReference type="Pfam" id="PF01875">
    <property type="entry name" value="Memo"/>
    <property type="match status" value="1"/>
</dbReference>
<keyword evidence="3" id="KW-1185">Reference proteome</keyword>
<evidence type="ECO:0000256" key="1">
    <source>
        <dbReference type="ARBA" id="ARBA00006315"/>
    </source>
</evidence>
<sequence>MLTRPATHSGSWYSKDRTVLSEQVARFLAQAPPPKPGARVLVGPHAGYAYCGQRLAETYKAWDCRHTQTVFILGPSHHVFFQDTALLTAHAGYSTPLGHVPVATGICEALVGQGLAFGYMSGSVDADEHLFEMHLPFLVQRCLDENIPVPRVVPIMVSGLSAHARGVLVAALRPYFADPHNTFVVLSDFCHWGRRFGYTKYVSDPGLLRPTAYEKAPAHKVPIYKSIEYLDRSAMQVAAAGLLAEWDAYIETTGNTICGQRPIAVVLLLLEDYRARGGELASGAVFQWLGYSQSSRATSASDSSVSYAAGYVQLK</sequence>
<organism evidence="2 3">
    <name type="scientific">Metschnikowia bicuspidata var. bicuspidata NRRL YB-4993</name>
    <dbReference type="NCBI Taxonomy" id="869754"/>
    <lineage>
        <taxon>Eukaryota</taxon>
        <taxon>Fungi</taxon>
        <taxon>Dikarya</taxon>
        <taxon>Ascomycota</taxon>
        <taxon>Saccharomycotina</taxon>
        <taxon>Pichiomycetes</taxon>
        <taxon>Metschnikowiaceae</taxon>
        <taxon>Metschnikowia</taxon>
    </lineage>
</organism>
<dbReference type="HAMAP" id="MF_00055">
    <property type="entry name" value="MEMO1"/>
    <property type="match status" value="1"/>
</dbReference>
<dbReference type="CDD" id="cd07361">
    <property type="entry name" value="MEMO_like"/>
    <property type="match status" value="1"/>
</dbReference>
<accession>A0A1A0H4Y4</accession>
<dbReference type="GO" id="GO:0005634">
    <property type="term" value="C:nucleus"/>
    <property type="evidence" value="ECO:0007669"/>
    <property type="project" value="EnsemblFungi"/>
</dbReference>
<dbReference type="RefSeq" id="XP_018709671.1">
    <property type="nucleotide sequence ID" value="XM_018858063.1"/>
</dbReference>
<reference evidence="2 3" key="1">
    <citation type="submission" date="2016-05" db="EMBL/GenBank/DDBJ databases">
        <title>Comparative genomics of biotechnologically important yeasts.</title>
        <authorList>
            <consortium name="DOE Joint Genome Institute"/>
            <person name="Riley R."/>
            <person name="Haridas S."/>
            <person name="Wolfe K.H."/>
            <person name="Lopes M.R."/>
            <person name="Hittinger C.T."/>
            <person name="Goker M."/>
            <person name="Salamov A."/>
            <person name="Wisecaver J."/>
            <person name="Long T.M."/>
            <person name="Aerts A.L."/>
            <person name="Barry K."/>
            <person name="Choi C."/>
            <person name="Clum A."/>
            <person name="Coughlan A.Y."/>
            <person name="Deshpande S."/>
            <person name="Douglass A.P."/>
            <person name="Hanson S.J."/>
            <person name="Klenk H.-P."/>
            <person name="LaButti K."/>
            <person name="Lapidus A."/>
            <person name="Lindquist E."/>
            <person name="Lipzen A."/>
            <person name="Meier-kolthoff J.P."/>
            <person name="Ohm R.A."/>
            <person name="Otillar R.P."/>
            <person name="Pangilinan J."/>
            <person name="Peng Y."/>
            <person name="Rokas A."/>
            <person name="Rosa C.A."/>
            <person name="Scheuner C."/>
            <person name="Sibirny A.A."/>
            <person name="Slot J.C."/>
            <person name="Stielow J.B."/>
            <person name="Sun H."/>
            <person name="Kurtzman C.P."/>
            <person name="Blackwell M."/>
            <person name="Grigoriev I.V."/>
            <person name="Jeffries T.W."/>
        </authorList>
    </citation>
    <scope>NUCLEOTIDE SEQUENCE [LARGE SCALE GENOMIC DNA]</scope>
    <source>
        <strain evidence="2 3">NRRL YB-4993</strain>
    </source>
</reference>
<dbReference type="AlphaFoldDB" id="A0A1A0H4Y4"/>
<evidence type="ECO:0000313" key="2">
    <source>
        <dbReference type="EMBL" id="OBA19139.1"/>
    </source>
</evidence>
<dbReference type="OrthoDB" id="417112at2759"/>
<dbReference type="PANTHER" id="PTHR11060">
    <property type="entry name" value="PROTEIN MEMO1"/>
    <property type="match status" value="1"/>
</dbReference>
<dbReference type="STRING" id="869754.A0A1A0H4Y4"/>
<dbReference type="NCBIfam" id="TIGR04336">
    <property type="entry name" value="AmmeMemoSam_B"/>
    <property type="match status" value="1"/>
</dbReference>
<dbReference type="PANTHER" id="PTHR11060:SF0">
    <property type="entry name" value="PROTEIN MEMO1"/>
    <property type="match status" value="1"/>
</dbReference>
<dbReference type="InterPro" id="IPR002737">
    <property type="entry name" value="MEMO1_fam"/>
</dbReference>
<protein>
    <submittedName>
        <fullName evidence="2">UPF0103-domain-containing protein</fullName>
    </submittedName>
</protein>
<dbReference type="Proteomes" id="UP000092555">
    <property type="component" value="Unassembled WGS sequence"/>
</dbReference>
<gene>
    <name evidence="2" type="ORF">METBIDRAFT_46681</name>
</gene>
<dbReference type="GO" id="GO:0005737">
    <property type="term" value="C:cytoplasm"/>
    <property type="evidence" value="ECO:0007669"/>
    <property type="project" value="EnsemblFungi"/>
</dbReference>
<comment type="caution">
    <text evidence="2">The sequence shown here is derived from an EMBL/GenBank/DDBJ whole genome shotgun (WGS) entry which is preliminary data.</text>
</comment>
<dbReference type="GeneID" id="30031039"/>
<name>A0A1A0H4Y4_9ASCO</name>
<dbReference type="Gene3D" id="3.40.830.10">
    <property type="entry name" value="LigB-like"/>
    <property type="match status" value="1"/>
</dbReference>
<comment type="similarity">
    <text evidence="1">Belongs to the MEMO1 family.</text>
</comment>
<evidence type="ECO:0000313" key="3">
    <source>
        <dbReference type="Proteomes" id="UP000092555"/>
    </source>
</evidence>
<proteinExistence type="inferred from homology"/>